<dbReference type="PANTHER" id="PTHR43099:SF5">
    <property type="entry name" value="HLYC_CORC FAMILY TRANSPORTER"/>
    <property type="match status" value="1"/>
</dbReference>
<dbReference type="InterPro" id="IPR000644">
    <property type="entry name" value="CBS_dom"/>
</dbReference>
<evidence type="ECO:0000256" key="3">
    <source>
        <dbReference type="ARBA" id="ARBA00022692"/>
    </source>
</evidence>
<keyword evidence="6 8" id="KW-0472">Membrane</keyword>
<dbReference type="GO" id="GO:0005886">
    <property type="term" value="C:plasma membrane"/>
    <property type="evidence" value="ECO:0007669"/>
    <property type="project" value="UniProtKB-SubCell"/>
</dbReference>
<evidence type="ECO:0000259" key="11">
    <source>
        <dbReference type="PROSITE" id="PS51846"/>
    </source>
</evidence>
<evidence type="ECO:0000313" key="13">
    <source>
        <dbReference type="Proteomes" id="UP000007882"/>
    </source>
</evidence>
<evidence type="ECO:0000259" key="10">
    <source>
        <dbReference type="PROSITE" id="PS51371"/>
    </source>
</evidence>
<dbReference type="KEGG" id="ams:AMIS_23910"/>
<feature type="domain" description="CNNM transmembrane" evidence="11">
    <location>
        <begin position="1"/>
        <end position="202"/>
    </location>
</feature>
<feature type="domain" description="CBS" evidence="10">
    <location>
        <begin position="284"/>
        <end position="340"/>
    </location>
</feature>
<dbReference type="PROSITE" id="PS51371">
    <property type="entry name" value="CBS"/>
    <property type="match status" value="1"/>
</dbReference>
<dbReference type="InterPro" id="IPR046342">
    <property type="entry name" value="CBS_dom_sf"/>
</dbReference>
<dbReference type="CDD" id="cd04590">
    <property type="entry name" value="CBS_pair_CorC_HlyC_assoc"/>
    <property type="match status" value="1"/>
</dbReference>
<keyword evidence="3 8" id="KW-0812">Transmembrane</keyword>
<accession>I0H3M4</accession>
<keyword evidence="2" id="KW-1003">Cell membrane</keyword>
<protein>
    <submittedName>
        <fullName evidence="12">Putative integral membrane protein</fullName>
    </submittedName>
</protein>
<dbReference type="PANTHER" id="PTHR43099">
    <property type="entry name" value="UPF0053 PROTEIN YRKA"/>
    <property type="match status" value="1"/>
</dbReference>
<dbReference type="Proteomes" id="UP000007882">
    <property type="component" value="Chromosome"/>
</dbReference>
<feature type="transmembrane region" description="Helical" evidence="9">
    <location>
        <begin position="98"/>
        <end position="119"/>
    </location>
</feature>
<proteinExistence type="predicted"/>
<keyword evidence="5 8" id="KW-1133">Transmembrane helix</keyword>
<dbReference type="RefSeq" id="WP_014442506.1">
    <property type="nucleotide sequence ID" value="NC_017093.1"/>
</dbReference>
<dbReference type="PROSITE" id="PS51846">
    <property type="entry name" value="CNNM"/>
    <property type="match status" value="1"/>
</dbReference>
<evidence type="ECO:0000313" key="12">
    <source>
        <dbReference type="EMBL" id="BAL87611.1"/>
    </source>
</evidence>
<evidence type="ECO:0000256" key="7">
    <source>
        <dbReference type="PROSITE-ProRule" id="PRU00703"/>
    </source>
</evidence>
<organism evidence="12 13">
    <name type="scientific">Actinoplanes missouriensis (strain ATCC 14538 / DSM 43046 / CBS 188.64 / JCM 3121 / NBRC 102363 / NCIMB 12654 / NRRL B-3342 / UNCC 431)</name>
    <dbReference type="NCBI Taxonomy" id="512565"/>
    <lineage>
        <taxon>Bacteria</taxon>
        <taxon>Bacillati</taxon>
        <taxon>Actinomycetota</taxon>
        <taxon>Actinomycetes</taxon>
        <taxon>Micromonosporales</taxon>
        <taxon>Micromonosporaceae</taxon>
        <taxon>Actinoplanes</taxon>
    </lineage>
</organism>
<dbReference type="InterPro" id="IPR044751">
    <property type="entry name" value="Ion_transp-like_CBS"/>
</dbReference>
<evidence type="ECO:0000256" key="8">
    <source>
        <dbReference type="PROSITE-ProRule" id="PRU01193"/>
    </source>
</evidence>
<evidence type="ECO:0000256" key="2">
    <source>
        <dbReference type="ARBA" id="ARBA00022475"/>
    </source>
</evidence>
<evidence type="ECO:0000256" key="6">
    <source>
        <dbReference type="ARBA" id="ARBA00023136"/>
    </source>
</evidence>
<name>I0H3M4_ACTM4</name>
<dbReference type="SUPFAM" id="SSF54631">
    <property type="entry name" value="CBS-domain pair"/>
    <property type="match status" value="1"/>
</dbReference>
<reference evidence="12 13" key="1">
    <citation type="submission" date="2012-02" db="EMBL/GenBank/DDBJ databases">
        <title>Complete genome sequence of Actinoplanes missouriensis 431 (= NBRC 102363).</title>
        <authorList>
            <person name="Ohnishi Y."/>
            <person name="Ishikawa J."/>
            <person name="Sekine M."/>
            <person name="Hosoyama A."/>
            <person name="Harada T."/>
            <person name="Narita H."/>
            <person name="Hata T."/>
            <person name="Konno Y."/>
            <person name="Tutikane K."/>
            <person name="Fujita N."/>
            <person name="Horinouchi S."/>
            <person name="Hayakawa M."/>
        </authorList>
    </citation>
    <scope>NUCLEOTIDE SEQUENCE [LARGE SCALE GENOMIC DNA]</scope>
    <source>
        <strain evidence="13">ATCC 14538 / DSM 43046 / CBS 188.64 / JCM 3121 / NBRC 102363 / NCIMB 12654 / NRRL B-3342 / UNCC 431</strain>
    </source>
</reference>
<evidence type="ECO:0000256" key="4">
    <source>
        <dbReference type="ARBA" id="ARBA00022737"/>
    </source>
</evidence>
<evidence type="ECO:0000256" key="5">
    <source>
        <dbReference type="ARBA" id="ARBA00022989"/>
    </source>
</evidence>
<feature type="transmembrane region" description="Helical" evidence="9">
    <location>
        <begin position="56"/>
        <end position="78"/>
    </location>
</feature>
<keyword evidence="4" id="KW-0677">Repeat</keyword>
<dbReference type="eggNOG" id="COG1253">
    <property type="taxonomic scope" value="Bacteria"/>
</dbReference>
<dbReference type="PATRIC" id="fig|512565.3.peg.2389"/>
<dbReference type="OrthoDB" id="110231at2"/>
<feature type="transmembrane region" description="Helical" evidence="9">
    <location>
        <begin position="6"/>
        <end position="27"/>
    </location>
</feature>
<keyword evidence="7" id="KW-0129">CBS domain</keyword>
<evidence type="ECO:0000256" key="9">
    <source>
        <dbReference type="SAM" id="Phobius"/>
    </source>
</evidence>
<dbReference type="HOGENOM" id="CLU_015237_4_0_11"/>
<dbReference type="Pfam" id="PF00571">
    <property type="entry name" value="CBS"/>
    <property type="match status" value="1"/>
</dbReference>
<evidence type="ECO:0000256" key="1">
    <source>
        <dbReference type="ARBA" id="ARBA00004651"/>
    </source>
</evidence>
<dbReference type="STRING" id="512565.AMIS_23910"/>
<dbReference type="InterPro" id="IPR051676">
    <property type="entry name" value="UPF0053_domain"/>
</dbReference>
<dbReference type="EMBL" id="AP012319">
    <property type="protein sequence ID" value="BAL87611.1"/>
    <property type="molecule type" value="Genomic_DNA"/>
</dbReference>
<keyword evidence="13" id="KW-1185">Reference proteome</keyword>
<dbReference type="AlphaFoldDB" id="I0H3M4"/>
<comment type="subcellular location">
    <subcellularLocation>
        <location evidence="1">Cell membrane</location>
        <topology evidence="1">Multi-pass membrane protein</topology>
    </subcellularLocation>
</comment>
<gene>
    <name evidence="12" type="ordered locus">AMIS_23910</name>
</gene>
<dbReference type="Gene3D" id="3.10.580.10">
    <property type="entry name" value="CBS-domain"/>
    <property type="match status" value="1"/>
</dbReference>
<dbReference type="Pfam" id="PF01595">
    <property type="entry name" value="CNNM"/>
    <property type="match status" value="1"/>
</dbReference>
<dbReference type="InterPro" id="IPR002550">
    <property type="entry name" value="CNNM"/>
</dbReference>
<sequence length="357" mass="37225">MSTTWALIVSFLLLAFNGFFVAAEFALVAAKRHRLEQAAGEGSRGARVALAGTRSLSMMLAGAQLGITLCTLGLGALAKPTVAHLLEPVLTTVGLPEGVAYGIAFVLAVALVGFLHVVIGEMAPKSWAISHPESSAQLLAIPFVGFTTVLRPVLAGLNGLANACLRLVKVTPQDELAQVHNPEQLRMLLETSKEHGTIADAEHELLTAMLAVQSTELRQVMVPTGRIVSVDAGADARAIELRSIESGRSRLAVTDGSGAIVGVVHVREAAKATSSGSPATAGSLMSTPLSLPAETSVVNAIATMRQRRSQLALVTEPAGVTGLVTLEDLLEQVIGQFDDETDPVIDAARRAGRTAVK</sequence>